<feature type="transmembrane region" description="Helical" evidence="1">
    <location>
        <begin position="224"/>
        <end position="244"/>
    </location>
</feature>
<feature type="transmembrane region" description="Helical" evidence="1">
    <location>
        <begin position="317"/>
        <end position="339"/>
    </location>
</feature>
<feature type="transmembrane region" description="Helical" evidence="1">
    <location>
        <begin position="200"/>
        <end position="218"/>
    </location>
</feature>
<feature type="transmembrane region" description="Helical" evidence="1">
    <location>
        <begin position="359"/>
        <end position="378"/>
    </location>
</feature>
<evidence type="ECO:0000256" key="1">
    <source>
        <dbReference type="SAM" id="Phobius"/>
    </source>
</evidence>
<proteinExistence type="predicted"/>
<protein>
    <submittedName>
        <fullName evidence="2">Uncharacterized protein</fullName>
    </submittedName>
</protein>
<keyword evidence="1" id="KW-0812">Transmembrane</keyword>
<feature type="transmembrane region" description="Helical" evidence="1">
    <location>
        <begin position="281"/>
        <end position="301"/>
    </location>
</feature>
<keyword evidence="1" id="KW-1133">Transmembrane helix</keyword>
<dbReference type="EMBL" id="LAZR01014381">
    <property type="protein sequence ID" value="KKM17745.1"/>
    <property type="molecule type" value="Genomic_DNA"/>
</dbReference>
<comment type="caution">
    <text evidence="2">The sequence shown here is derived from an EMBL/GenBank/DDBJ whole genome shotgun (WGS) entry which is preliminary data.</text>
</comment>
<evidence type="ECO:0000313" key="2">
    <source>
        <dbReference type="EMBL" id="KKM17745.1"/>
    </source>
</evidence>
<name>A0A0F9KQP7_9ZZZZ</name>
<accession>A0A0F9KQP7</accession>
<dbReference type="AlphaFoldDB" id="A0A0F9KQP7"/>
<keyword evidence="1" id="KW-0472">Membrane</keyword>
<organism evidence="2">
    <name type="scientific">marine sediment metagenome</name>
    <dbReference type="NCBI Taxonomy" id="412755"/>
    <lineage>
        <taxon>unclassified sequences</taxon>
        <taxon>metagenomes</taxon>
        <taxon>ecological metagenomes</taxon>
    </lineage>
</organism>
<reference evidence="2" key="1">
    <citation type="journal article" date="2015" name="Nature">
        <title>Complex archaea that bridge the gap between prokaryotes and eukaryotes.</title>
        <authorList>
            <person name="Spang A."/>
            <person name="Saw J.H."/>
            <person name="Jorgensen S.L."/>
            <person name="Zaremba-Niedzwiedzka K."/>
            <person name="Martijn J."/>
            <person name="Lind A.E."/>
            <person name="van Eijk R."/>
            <person name="Schleper C."/>
            <person name="Guy L."/>
            <person name="Ettema T.J."/>
        </authorList>
    </citation>
    <scope>NUCLEOTIDE SEQUENCE</scope>
</reference>
<feature type="transmembrane region" description="Helical" evidence="1">
    <location>
        <begin position="256"/>
        <end position="275"/>
    </location>
</feature>
<gene>
    <name evidence="2" type="ORF">LCGC14_1672670</name>
</gene>
<sequence>MSVYEPKERWLEIEIENIEILLNNIDPFDSKEIEPWLFTPQNLEKVIGTSNLKFIRKSWQNITKKRMISLNVLMILYKHLFFKWTEEDYTKKTSNLTLKLINNYGDWWEKPILRKWFKKKEYIIEEFGNEFAGKILISIFIKEYSYKPVFYVSTGELPKDSEYIRYYEIIDNIRKNIPGYDELELWRGNKLNKFLNINKNYLIGWGILVLGFIILLFFENSFIFNLMVLVGIIYSFFVFFILILNSFYILRDIPNIWIKVFIFTIDLIFCNYIFIFIFENLFFYIILSICWIITIISYTIFKINTKLLDKNFSFRKFIFFYIVSFWNLIWSIIFLFNLVSEETITEILLIFIEIPYNNLIPLIFFTILLYGFFLHSQLGEDSVFSPRVWARLRLIKPLEIYKELGILNDFALILANLNNQTVEETIEQLELSKSIDFNCRKFGINFKININNTFQLISKHKEEIFYNIIPNCLKDKTCSILENKLEQFNTDISENIIIRNVDITAIGLKVYEKLPYNIREALERAERYLIFIRYLIWIPTELAS</sequence>